<dbReference type="NCBIfam" id="TIGR01841">
    <property type="entry name" value="phasin"/>
    <property type="match status" value="1"/>
</dbReference>
<feature type="domain" description="Phasin" evidence="2">
    <location>
        <begin position="7"/>
        <end position="101"/>
    </location>
</feature>
<dbReference type="Pfam" id="PF09361">
    <property type="entry name" value="Phasin_2"/>
    <property type="match status" value="1"/>
</dbReference>
<dbReference type="OrthoDB" id="9097578at2"/>
<sequence length="190" mass="20150">MSSFTPEQLFATQKAAYDSLFGLTFKAFEGFEKLIQLNVQVIKSTLAENQEVVGKALAAKDPQGLFALQTPPTAEKLQSYWRHVSEIVTSTQGEFTAVSEGHFKQSQHDVQTFVDSLAKNAPAGSEALVSAWKSAIGTASDTANSAYDAAKKAAKQVVEIAESNVSAASSASTALAKNAVARTTATTEKK</sequence>
<evidence type="ECO:0000256" key="1">
    <source>
        <dbReference type="SAM" id="MobiDB-lite"/>
    </source>
</evidence>
<dbReference type="AlphaFoldDB" id="A0A158FVV3"/>
<feature type="compositionally biased region" description="Polar residues" evidence="1">
    <location>
        <begin position="181"/>
        <end position="190"/>
    </location>
</feature>
<proteinExistence type="predicted"/>
<evidence type="ECO:0000259" key="2">
    <source>
        <dbReference type="Pfam" id="PF09361"/>
    </source>
</evidence>
<feature type="compositionally biased region" description="Low complexity" evidence="1">
    <location>
        <begin position="166"/>
        <end position="179"/>
    </location>
</feature>
<dbReference type="InterPro" id="IPR018968">
    <property type="entry name" value="Phasin"/>
</dbReference>
<reference evidence="3 4" key="1">
    <citation type="submission" date="2016-01" db="EMBL/GenBank/DDBJ databases">
        <authorList>
            <person name="Oliw E.H."/>
        </authorList>
    </citation>
    <scope>NUCLEOTIDE SEQUENCE [LARGE SCALE GENOMIC DNA]</scope>
    <source>
        <strain evidence="3">LMG 27134</strain>
    </source>
</reference>
<protein>
    <submittedName>
        <fullName evidence="3">Phasin family protein</fullName>
    </submittedName>
</protein>
<feature type="region of interest" description="Disordered" evidence="1">
    <location>
        <begin position="166"/>
        <end position="190"/>
    </location>
</feature>
<evidence type="ECO:0000313" key="3">
    <source>
        <dbReference type="EMBL" id="SAL23978.1"/>
    </source>
</evidence>
<accession>A0A158FVV3</accession>
<dbReference type="InterPro" id="IPR010127">
    <property type="entry name" value="Phasin_subfam-1"/>
</dbReference>
<organism evidence="3 4">
    <name type="scientific">Caballeronia udeis</name>
    <dbReference type="NCBI Taxonomy" id="1232866"/>
    <lineage>
        <taxon>Bacteria</taxon>
        <taxon>Pseudomonadati</taxon>
        <taxon>Pseudomonadota</taxon>
        <taxon>Betaproteobacteria</taxon>
        <taxon>Burkholderiales</taxon>
        <taxon>Burkholderiaceae</taxon>
        <taxon>Caballeronia</taxon>
    </lineage>
</organism>
<dbReference type="EMBL" id="FCOK02000008">
    <property type="protein sequence ID" value="SAL23978.1"/>
    <property type="molecule type" value="Genomic_DNA"/>
</dbReference>
<name>A0A158FVV3_9BURK</name>
<dbReference type="Proteomes" id="UP000054683">
    <property type="component" value="Unassembled WGS sequence"/>
</dbReference>
<evidence type="ECO:0000313" key="4">
    <source>
        <dbReference type="Proteomes" id="UP000054683"/>
    </source>
</evidence>
<dbReference type="RefSeq" id="WP_062084204.1">
    <property type="nucleotide sequence ID" value="NZ_FCOK02000008.1"/>
</dbReference>
<gene>
    <name evidence="3" type="ORF">AWB69_01704</name>
</gene>